<dbReference type="SUPFAM" id="SSF56672">
    <property type="entry name" value="DNA/RNA polymerases"/>
    <property type="match status" value="1"/>
</dbReference>
<evidence type="ECO:0000313" key="6">
    <source>
        <dbReference type="Proteomes" id="UP001151760"/>
    </source>
</evidence>
<dbReference type="Pfam" id="PF00098">
    <property type="entry name" value="zf-CCHC"/>
    <property type="match status" value="1"/>
</dbReference>
<feature type="compositionally biased region" description="Polar residues" evidence="3">
    <location>
        <begin position="1588"/>
        <end position="1599"/>
    </location>
</feature>
<dbReference type="Pfam" id="PF22936">
    <property type="entry name" value="Pol_BBD"/>
    <property type="match status" value="1"/>
</dbReference>
<evidence type="ECO:0000256" key="2">
    <source>
        <dbReference type="PROSITE-ProRule" id="PRU00047"/>
    </source>
</evidence>
<feature type="domain" description="CCHC-type" evidence="4">
    <location>
        <begin position="153"/>
        <end position="167"/>
    </location>
</feature>
<dbReference type="SMART" id="SM00343">
    <property type="entry name" value="ZnF_C2HC"/>
    <property type="match status" value="2"/>
</dbReference>
<gene>
    <name evidence="5" type="ORF">Tco_1068031</name>
</gene>
<dbReference type="CDD" id="cd09272">
    <property type="entry name" value="RNase_HI_RT_Ty1"/>
    <property type="match status" value="1"/>
</dbReference>
<feature type="compositionally biased region" description="Basic and acidic residues" evidence="3">
    <location>
        <begin position="1713"/>
        <end position="1733"/>
    </location>
</feature>
<feature type="region of interest" description="Disordered" evidence="3">
    <location>
        <begin position="1411"/>
        <end position="1478"/>
    </location>
</feature>
<dbReference type="PANTHER" id="PTHR11439">
    <property type="entry name" value="GAG-POL-RELATED RETROTRANSPOSON"/>
    <property type="match status" value="1"/>
</dbReference>
<feature type="region of interest" description="Disordered" evidence="3">
    <location>
        <begin position="661"/>
        <end position="692"/>
    </location>
</feature>
<feature type="compositionally biased region" description="Polar residues" evidence="3">
    <location>
        <begin position="1425"/>
        <end position="1435"/>
    </location>
</feature>
<keyword evidence="6" id="KW-1185">Reference proteome</keyword>
<keyword evidence="2" id="KW-0863">Zinc-finger</keyword>
<dbReference type="SUPFAM" id="SSF57756">
    <property type="entry name" value="Retrovirus zinc finger-like domains"/>
    <property type="match status" value="1"/>
</dbReference>
<name>A0ABQ5HFG6_9ASTR</name>
<feature type="compositionally biased region" description="Basic and acidic residues" evidence="3">
    <location>
        <begin position="1639"/>
        <end position="1657"/>
    </location>
</feature>
<keyword evidence="1" id="KW-0645">Protease</keyword>
<dbReference type="PANTHER" id="PTHR11439:SF495">
    <property type="entry name" value="REVERSE TRANSCRIPTASE, RNA-DEPENDENT DNA POLYMERASE-RELATED"/>
    <property type="match status" value="1"/>
</dbReference>
<keyword evidence="2" id="KW-0862">Zinc</keyword>
<dbReference type="InterPro" id="IPR054722">
    <property type="entry name" value="PolX-like_BBD"/>
</dbReference>
<evidence type="ECO:0000256" key="3">
    <source>
        <dbReference type="SAM" id="MobiDB-lite"/>
    </source>
</evidence>
<feature type="compositionally biased region" description="Low complexity" evidence="3">
    <location>
        <begin position="1451"/>
        <end position="1464"/>
    </location>
</feature>
<dbReference type="InterPro" id="IPR001878">
    <property type="entry name" value="Znf_CCHC"/>
</dbReference>
<evidence type="ECO:0000256" key="1">
    <source>
        <dbReference type="ARBA" id="ARBA00022750"/>
    </source>
</evidence>
<dbReference type="EMBL" id="BQNB010019536">
    <property type="protein sequence ID" value="GJT86314.1"/>
    <property type="molecule type" value="Genomic_DNA"/>
</dbReference>
<evidence type="ECO:0000259" key="4">
    <source>
        <dbReference type="PROSITE" id="PS50158"/>
    </source>
</evidence>
<organism evidence="5 6">
    <name type="scientific">Tanacetum coccineum</name>
    <dbReference type="NCBI Taxonomy" id="301880"/>
    <lineage>
        <taxon>Eukaryota</taxon>
        <taxon>Viridiplantae</taxon>
        <taxon>Streptophyta</taxon>
        <taxon>Embryophyta</taxon>
        <taxon>Tracheophyta</taxon>
        <taxon>Spermatophyta</taxon>
        <taxon>Magnoliopsida</taxon>
        <taxon>eudicotyledons</taxon>
        <taxon>Gunneridae</taxon>
        <taxon>Pentapetalae</taxon>
        <taxon>asterids</taxon>
        <taxon>campanulids</taxon>
        <taxon>Asterales</taxon>
        <taxon>Asteraceae</taxon>
        <taxon>Asteroideae</taxon>
        <taxon>Anthemideae</taxon>
        <taxon>Anthemidinae</taxon>
        <taxon>Tanacetum</taxon>
    </lineage>
</organism>
<keyword evidence="2" id="KW-0479">Metal-binding</keyword>
<reference evidence="5" key="1">
    <citation type="journal article" date="2022" name="Int. J. Mol. Sci.">
        <title>Draft Genome of Tanacetum Coccineum: Genomic Comparison of Closely Related Tanacetum-Family Plants.</title>
        <authorList>
            <person name="Yamashiro T."/>
            <person name="Shiraishi A."/>
            <person name="Nakayama K."/>
            <person name="Satake H."/>
        </authorList>
    </citation>
    <scope>NUCLEOTIDE SEQUENCE</scope>
</reference>
<accession>A0ABQ5HFG6</accession>
<feature type="region of interest" description="Disordered" evidence="3">
    <location>
        <begin position="173"/>
        <end position="197"/>
    </location>
</feature>
<evidence type="ECO:0000313" key="5">
    <source>
        <dbReference type="EMBL" id="GJT86314.1"/>
    </source>
</evidence>
<proteinExistence type="predicted"/>
<dbReference type="Proteomes" id="UP001151760">
    <property type="component" value="Unassembled WGS sequence"/>
</dbReference>
<protein>
    <submittedName>
        <fullName evidence="5">Ribonuclease H-like domain-containing protein</fullName>
    </submittedName>
</protein>
<feature type="compositionally biased region" description="Acidic residues" evidence="3">
    <location>
        <begin position="1604"/>
        <end position="1617"/>
    </location>
</feature>
<dbReference type="InterPro" id="IPR036875">
    <property type="entry name" value="Znf_CCHC_sf"/>
</dbReference>
<sequence>MALPEDHLAKFHKMTNAKEMWDAIKSRFGGNDESKKMQKYILKQQFEGFSVSNIEGLHKVYDSIAYSVSNTSGQNPQYEQTSSYSLHANQSSCPQLDHEDLEQLDEYDLEEIDLKWQVAMISMRMKKFYKKTSRKLQFDAKEPVSFDKTKVECYNCHKTGHFARECRIKGNQDNKRRDAWNSRNKDGSRTGKKEDSKVLVTIDGEGVDWISHSEEDEDYALMACNNLESDTEREQLSDASIEIKNILHQAGGMHVVPPPMTGNYMPSRPDIEVDYSQFTYGLKQTQPSESESQSSKFDTCESNISTESSELVSKPVVNESNVECQPKVWSDAPIIEEYESDSEDEYVSIPTKQQETPSFAYQQVKSPRETVKNQFTHSQKPKVDKKELGYGFTVRACFLCGSLNHLIRDCDFHEKRMAKKAELNNGQYYLETAKIPVNTAKASGTKNVSTARQSFNNQALLTSTAIKVNTVKPIVNRVRPANVFHKTHSPSSRPFKKTTVLNTNFPKQKVNTAKDYPHRALKNKGIIDSGCSKHMTGNKAYLAEFQDFNGGLVAFGGSKGYITGKGTEDTIDAGDSRKKDESAQDCFVLPIWSSYSLTITPDSKAKMTKREAAEALRKEVCTRTKNLIIKKELIGSSTNIFSTVSTPAKASSTNLGHIISTPVSTASPHDGLSLSDTTNPEQDDSEIPPLEDIYQNSTDGIFTNSSYDDEGAVADFTNLETVVNVSPIPTSRIISSHPSALILGDPTSAVQTRSKVNKSSGAHAFVSYVQKQRRNNHKDFQHCLFACFLSQNEPKKISEALEDESWVDAMQEELLQFKIQKVWILVDLPFGKKAIGTKWVYRNKKDERGVVVRNKARLVAQGHRQEEGIDYDEVFAPVARIEAIRIFLAFASYMGFIVYQMDVKSAFLYGKIDEENGYRRGTIDKTLFIKKDKHDIILVQVYVDDIIFGSTKKSWCDEFEALMKSRFQMSSMGELTFFLGLQVKQKADGIFISQDKYVAEILKKFDFANVKTASTPIETQKPLVKDEEASDVDVHLYRSMIGSLMYLTASRPDIMFAVCACSRFQVTPKSSHLSAVKRIFRYLKGKPKLGLWYPRVSLFDLESYSDSDYAGANLDRKSTIGGCQFLSRRLISWQCKKQTIVATSTTEAEYVAAASYYGQVLWIIKSNNPVYHSKTKHIAIRHHFIRDAYEKKLIQVLKIHTDDNVADLLTKAFDVRRFQFLVVSIGMTTMAVLESCPKHNMVAYLEKTDGNAKFHEIIDFLTRSSIHHALIVSPVVSTTFVEQFWTSAKSKIINNVRHITAKVVGKPVSTSEASIRSDILFNDANGVDLLPNQAIFDAIQLMGHLDAKKKFVMYPRFISIFLDKQLANVPVPLDHFPVNALTSKVFSFMVKKGKHFSGKVTPLFASMLVQPTEDEGDPSERPSEAQPTPSPTHTSEVPVKPQPDPSPRPSPSTTIPDSIPKSSGGNLGGHSSSDKSLLGNEGEMTLQSVYDFCLSLCAQVSDQANEIQYLKGRKFAKGEPSVHKDPLFDEIPEDTLDYIETEDAQDVGRTRDVVDEEKENDEDVLSTAQQKVSTDKEKVSTDRPIVSTDGSKVSTVRQKYSTDEQNEGTDDQIEGTDEQSKDDETIAQVLLNMSQAKAVSREKEKGVEFKDIEETNRPRPTSTRSLLTLKPLPKIDPKDKGKKKIEEEDESESESDGIPEAEKKFKQLASDEEMARKVQEEWEGEEERKRLAEEEATNDALIRNYDDIKARIEADRLLAEKLQEEEREQFTIKERAKFLHDTIAAQRKFLAQQRSEAIRNRPPTKNQLRNQMMTYLKHVGNFKHSDLKTKKFEEIQALYEKIKRSDEDFISIGSAEDERLIKKMNEKGIDSLRKFSKMCLLINYKDSIFNLRNRLWLRTSILMNYG</sequence>
<keyword evidence="1" id="KW-0378">Hydrolase</keyword>
<feature type="region of interest" description="Disordered" evidence="3">
    <location>
        <begin position="1545"/>
        <end position="1733"/>
    </location>
</feature>
<reference evidence="5" key="2">
    <citation type="submission" date="2022-01" db="EMBL/GenBank/DDBJ databases">
        <authorList>
            <person name="Yamashiro T."/>
            <person name="Shiraishi A."/>
            <person name="Satake H."/>
            <person name="Nakayama K."/>
        </authorList>
    </citation>
    <scope>NUCLEOTIDE SEQUENCE</scope>
</reference>
<keyword evidence="1" id="KW-0064">Aspartyl protease</keyword>
<feature type="compositionally biased region" description="Acidic residues" evidence="3">
    <location>
        <begin position="1554"/>
        <end position="1564"/>
    </location>
</feature>
<dbReference type="InterPro" id="IPR043502">
    <property type="entry name" value="DNA/RNA_pol_sf"/>
</dbReference>
<dbReference type="Gene3D" id="4.10.60.10">
    <property type="entry name" value="Zinc finger, CCHC-type"/>
    <property type="match status" value="1"/>
</dbReference>
<dbReference type="Pfam" id="PF07727">
    <property type="entry name" value="RVT_2"/>
    <property type="match status" value="2"/>
</dbReference>
<feature type="compositionally biased region" description="Pro residues" evidence="3">
    <location>
        <begin position="1440"/>
        <end position="1450"/>
    </location>
</feature>
<feature type="compositionally biased region" description="Acidic residues" evidence="3">
    <location>
        <begin position="1687"/>
        <end position="1699"/>
    </location>
</feature>
<dbReference type="InterPro" id="IPR013103">
    <property type="entry name" value="RVT_2"/>
</dbReference>
<comment type="caution">
    <text evidence="5">The sequence shown here is derived from an EMBL/GenBank/DDBJ whole genome shotgun (WGS) entry which is preliminary data.</text>
</comment>
<dbReference type="PROSITE" id="PS50158">
    <property type="entry name" value="ZF_CCHC"/>
    <property type="match status" value="1"/>
</dbReference>